<dbReference type="STRING" id="883112.HMPREF9707_01274"/>
<sequence length="217" mass="24193">MIYFMLFIEGILTFISPCILPLIPIYLTYFGSMKSQDDSKSTVKEAALFVLGFSIVFIAFSLFLNTIGHFLLIHRTTINIIAGSLLILFGIDVLFENRVTHRLFGGANIQNADKINSFVLGLIFAVSWSPCVGIYLASALAVSMTSSHYLESVMMLVMYSLGLGIPFILSAMLIEESKQLFNQLKKYMRQIQIVSAILLILFGISVATGYIYYLIPV</sequence>
<feature type="transmembrane region" description="Helical" evidence="6">
    <location>
        <begin position="115"/>
        <end position="141"/>
    </location>
</feature>
<evidence type="ECO:0000256" key="6">
    <source>
        <dbReference type="SAM" id="Phobius"/>
    </source>
</evidence>
<dbReference type="GO" id="GO:0016020">
    <property type="term" value="C:membrane"/>
    <property type="evidence" value="ECO:0007669"/>
    <property type="project" value="UniProtKB-SubCell"/>
</dbReference>
<feature type="transmembrane region" description="Helical" evidence="6">
    <location>
        <begin position="194"/>
        <end position="215"/>
    </location>
</feature>
<feature type="transmembrane region" description="Helical" evidence="6">
    <location>
        <begin position="48"/>
        <end position="72"/>
    </location>
</feature>
<keyword evidence="5 6" id="KW-0472">Membrane</keyword>
<evidence type="ECO:0000259" key="7">
    <source>
        <dbReference type="Pfam" id="PF02683"/>
    </source>
</evidence>
<dbReference type="InterPro" id="IPR003834">
    <property type="entry name" value="Cyt_c_assmbl_TM_dom"/>
</dbReference>
<dbReference type="PATRIC" id="fig|883112.3.peg.1269"/>
<reference evidence="8 9" key="1">
    <citation type="submission" date="2012-07" db="EMBL/GenBank/DDBJ databases">
        <title>The Genome Sequence of Facklamia ignava CCUG 37419.</title>
        <authorList>
            <consortium name="The Broad Institute Genome Sequencing Platform"/>
            <person name="Earl A."/>
            <person name="Ward D."/>
            <person name="Feldgarden M."/>
            <person name="Gevers D."/>
            <person name="Huys G."/>
            <person name="Walker B."/>
            <person name="Young S.K."/>
            <person name="Zeng Q."/>
            <person name="Gargeya S."/>
            <person name="Fitzgerald M."/>
            <person name="Haas B."/>
            <person name="Abouelleil A."/>
            <person name="Alvarado L."/>
            <person name="Arachchi H.M."/>
            <person name="Berlin A.M."/>
            <person name="Chapman S.B."/>
            <person name="Goldberg J."/>
            <person name="Griggs A."/>
            <person name="Gujja S."/>
            <person name="Hansen M."/>
            <person name="Howarth C."/>
            <person name="Imamovic A."/>
            <person name="Larimer J."/>
            <person name="McCowen C."/>
            <person name="Montmayeur A."/>
            <person name="Murphy C."/>
            <person name="Neiman D."/>
            <person name="Pearson M."/>
            <person name="Priest M."/>
            <person name="Roberts A."/>
            <person name="Saif S."/>
            <person name="Shea T."/>
            <person name="Sisk P."/>
            <person name="Sykes S."/>
            <person name="Wortman J."/>
            <person name="Nusbaum C."/>
            <person name="Birren B."/>
        </authorList>
    </citation>
    <scope>NUCLEOTIDE SEQUENCE [LARGE SCALE GENOMIC DNA]</scope>
    <source>
        <strain evidence="8 9">CCUG 37419</strain>
    </source>
</reference>
<accession>K1LPR0</accession>
<evidence type="ECO:0000313" key="8">
    <source>
        <dbReference type="EMBL" id="EKB54097.1"/>
    </source>
</evidence>
<comment type="subcellular location">
    <subcellularLocation>
        <location evidence="1">Membrane</location>
        <topology evidence="1">Multi-pass membrane protein</topology>
    </subcellularLocation>
</comment>
<evidence type="ECO:0000256" key="3">
    <source>
        <dbReference type="ARBA" id="ARBA00022692"/>
    </source>
</evidence>
<dbReference type="PANTHER" id="PTHR31272:SF4">
    <property type="entry name" value="CYTOCHROME C-TYPE BIOGENESIS PROTEIN HI_1454-RELATED"/>
    <property type="match status" value="1"/>
</dbReference>
<comment type="similarity">
    <text evidence="2">Belongs to the DsbD family.</text>
</comment>
<keyword evidence="4 6" id="KW-1133">Transmembrane helix</keyword>
<name>K1LPR0_9LACT</name>
<evidence type="ECO:0000256" key="1">
    <source>
        <dbReference type="ARBA" id="ARBA00004141"/>
    </source>
</evidence>
<keyword evidence="3 6" id="KW-0812">Transmembrane</keyword>
<feature type="domain" description="Cytochrome C biogenesis protein transmembrane" evidence="7">
    <location>
        <begin position="3"/>
        <end position="204"/>
    </location>
</feature>
<comment type="caution">
    <text evidence="8">The sequence shown here is derived from an EMBL/GenBank/DDBJ whole genome shotgun (WGS) entry which is preliminary data.</text>
</comment>
<organism evidence="8 9">
    <name type="scientific">Falseniella ignava CCUG 37419</name>
    <dbReference type="NCBI Taxonomy" id="883112"/>
    <lineage>
        <taxon>Bacteria</taxon>
        <taxon>Bacillati</taxon>
        <taxon>Bacillota</taxon>
        <taxon>Bacilli</taxon>
        <taxon>Lactobacillales</taxon>
        <taxon>Aerococcaceae</taxon>
        <taxon>Falseniella</taxon>
    </lineage>
</organism>
<evidence type="ECO:0000313" key="9">
    <source>
        <dbReference type="Proteomes" id="UP000005147"/>
    </source>
</evidence>
<dbReference type="GO" id="GO:0017004">
    <property type="term" value="P:cytochrome complex assembly"/>
    <property type="evidence" value="ECO:0007669"/>
    <property type="project" value="InterPro"/>
</dbReference>
<dbReference type="HOGENOM" id="CLU_053225_2_0_9"/>
<protein>
    <recommendedName>
        <fullName evidence="7">Cytochrome C biogenesis protein transmembrane domain-containing protein</fullName>
    </recommendedName>
</protein>
<evidence type="ECO:0000256" key="2">
    <source>
        <dbReference type="ARBA" id="ARBA00006143"/>
    </source>
</evidence>
<dbReference type="Pfam" id="PF02683">
    <property type="entry name" value="DsbD_TM"/>
    <property type="match status" value="1"/>
</dbReference>
<dbReference type="InterPro" id="IPR051790">
    <property type="entry name" value="Cytochrome_c-biogenesis_DsbD"/>
</dbReference>
<dbReference type="EMBL" id="AGZE01000034">
    <property type="protein sequence ID" value="EKB54097.1"/>
    <property type="molecule type" value="Genomic_DNA"/>
</dbReference>
<keyword evidence="9" id="KW-1185">Reference proteome</keyword>
<gene>
    <name evidence="8" type="ORF">HMPREF9707_01274</name>
</gene>
<feature type="transmembrane region" description="Helical" evidence="6">
    <location>
        <begin position="78"/>
        <end position="95"/>
    </location>
</feature>
<dbReference type="Proteomes" id="UP000005147">
    <property type="component" value="Unassembled WGS sequence"/>
</dbReference>
<feature type="transmembrane region" description="Helical" evidence="6">
    <location>
        <begin position="6"/>
        <end position="27"/>
    </location>
</feature>
<evidence type="ECO:0000256" key="5">
    <source>
        <dbReference type="ARBA" id="ARBA00023136"/>
    </source>
</evidence>
<dbReference type="PANTHER" id="PTHR31272">
    <property type="entry name" value="CYTOCHROME C-TYPE BIOGENESIS PROTEIN HI_1454-RELATED"/>
    <property type="match status" value="1"/>
</dbReference>
<dbReference type="eggNOG" id="COG0785">
    <property type="taxonomic scope" value="Bacteria"/>
</dbReference>
<evidence type="ECO:0000256" key="4">
    <source>
        <dbReference type="ARBA" id="ARBA00022989"/>
    </source>
</evidence>
<proteinExistence type="inferred from homology"/>
<feature type="transmembrane region" description="Helical" evidence="6">
    <location>
        <begin position="153"/>
        <end position="174"/>
    </location>
</feature>
<dbReference type="AlphaFoldDB" id="K1LPR0"/>